<organism evidence="1 2">
    <name type="scientific">Candidula unifasciata</name>
    <dbReference type="NCBI Taxonomy" id="100452"/>
    <lineage>
        <taxon>Eukaryota</taxon>
        <taxon>Metazoa</taxon>
        <taxon>Spiralia</taxon>
        <taxon>Lophotrochozoa</taxon>
        <taxon>Mollusca</taxon>
        <taxon>Gastropoda</taxon>
        <taxon>Heterobranchia</taxon>
        <taxon>Euthyneura</taxon>
        <taxon>Panpulmonata</taxon>
        <taxon>Eupulmonata</taxon>
        <taxon>Stylommatophora</taxon>
        <taxon>Helicina</taxon>
        <taxon>Helicoidea</taxon>
        <taxon>Geomitridae</taxon>
        <taxon>Candidula</taxon>
    </lineage>
</organism>
<dbReference type="Proteomes" id="UP000678393">
    <property type="component" value="Unassembled WGS sequence"/>
</dbReference>
<name>A0A8S4A0B5_9EUPU</name>
<proteinExistence type="predicted"/>
<dbReference type="AlphaFoldDB" id="A0A8S4A0B5"/>
<dbReference type="OrthoDB" id="411632at2759"/>
<gene>
    <name evidence="1" type="ORF">CUNI_LOCUS18923</name>
</gene>
<accession>A0A8S4A0B5</accession>
<protein>
    <submittedName>
        <fullName evidence="1">Uncharacterized protein</fullName>
    </submittedName>
</protein>
<sequence>QIRSVLPANRTVLIKLQRSEIPAFKNIDKIRIIYNHPLYPKYPPNTVVAEYSCAMNAKFDVLQMAIEKGLVHTEHIAWLDIGYFRNLLEPKFRPKDESFSLEVPANFNSSTVGMTIVTPWTELSKLTAWDYIRDNRVWVTGGFVLATKEVMMRFAQSYTLMVNELIDMGMSSTDQQVIGAMYSPEHIDQQQVDMAEYSCHDKQLGLYDILFFCLGYICKDTAEKRLQKQHTFTYGEPQPKAGIFSFRR</sequence>
<comment type="caution">
    <text evidence="1">The sequence shown here is derived from an EMBL/GenBank/DDBJ whole genome shotgun (WGS) entry which is preliminary data.</text>
</comment>
<keyword evidence="2" id="KW-1185">Reference proteome</keyword>
<feature type="non-terminal residue" evidence="1">
    <location>
        <position position="248"/>
    </location>
</feature>
<dbReference type="Pfam" id="PF09612">
    <property type="entry name" value="HtrL_YibB"/>
    <property type="match status" value="1"/>
</dbReference>
<evidence type="ECO:0000313" key="1">
    <source>
        <dbReference type="EMBL" id="CAG5133365.1"/>
    </source>
</evidence>
<dbReference type="InterPro" id="IPR011735">
    <property type="entry name" value="WlaTC/HtrL_glycosyltransf"/>
</dbReference>
<evidence type="ECO:0000313" key="2">
    <source>
        <dbReference type="Proteomes" id="UP000678393"/>
    </source>
</evidence>
<reference evidence="1" key="1">
    <citation type="submission" date="2021-04" db="EMBL/GenBank/DDBJ databases">
        <authorList>
            <consortium name="Molecular Ecology Group"/>
        </authorList>
    </citation>
    <scope>NUCLEOTIDE SEQUENCE</scope>
</reference>
<dbReference type="EMBL" id="CAJHNH020006135">
    <property type="protein sequence ID" value="CAG5133365.1"/>
    <property type="molecule type" value="Genomic_DNA"/>
</dbReference>